<accession>A0A3Q7FWT0</accession>
<protein>
    <submittedName>
        <fullName evidence="1">Uncharacterized protein</fullName>
    </submittedName>
</protein>
<evidence type="ECO:0000313" key="2">
    <source>
        <dbReference type="Proteomes" id="UP000004994"/>
    </source>
</evidence>
<dbReference type="AlphaFoldDB" id="A0A3Q7FWT0"/>
<sequence>TNSTILIVIKGSKYMWYELLSICM</sequence>
<dbReference type="InParanoid" id="A0A3Q7FWT0"/>
<dbReference type="Proteomes" id="UP000004994">
    <property type="component" value="Chromosome 4"/>
</dbReference>
<dbReference type="EnsemblPlants" id="Solyc04g009750.2.1">
    <property type="protein sequence ID" value="Solyc04g009750.2.1.1"/>
    <property type="gene ID" value="Solyc04g009750.2"/>
</dbReference>
<reference evidence="1" key="1">
    <citation type="journal article" date="2012" name="Nature">
        <title>The tomato genome sequence provides insights into fleshy fruit evolution.</title>
        <authorList>
            <consortium name="Tomato Genome Consortium"/>
        </authorList>
    </citation>
    <scope>NUCLEOTIDE SEQUENCE [LARGE SCALE GENOMIC DNA]</scope>
    <source>
        <strain evidence="1">cv. Heinz 1706</strain>
    </source>
</reference>
<proteinExistence type="predicted"/>
<keyword evidence="2" id="KW-1185">Reference proteome</keyword>
<reference evidence="1" key="2">
    <citation type="submission" date="2019-01" db="UniProtKB">
        <authorList>
            <consortium name="EnsemblPlants"/>
        </authorList>
    </citation>
    <scope>IDENTIFICATION</scope>
    <source>
        <strain evidence="1">cv. Heinz 1706</strain>
    </source>
</reference>
<dbReference type="PaxDb" id="4081-Solyc04g009750.1.1"/>
<dbReference type="Gramene" id="Solyc04g009750.2.1">
    <property type="protein sequence ID" value="Solyc04g009750.2.1.1"/>
    <property type="gene ID" value="Solyc04g009750.2"/>
</dbReference>
<organism evidence="1">
    <name type="scientific">Solanum lycopersicum</name>
    <name type="common">Tomato</name>
    <name type="synonym">Lycopersicon esculentum</name>
    <dbReference type="NCBI Taxonomy" id="4081"/>
    <lineage>
        <taxon>Eukaryota</taxon>
        <taxon>Viridiplantae</taxon>
        <taxon>Streptophyta</taxon>
        <taxon>Embryophyta</taxon>
        <taxon>Tracheophyta</taxon>
        <taxon>Spermatophyta</taxon>
        <taxon>Magnoliopsida</taxon>
        <taxon>eudicotyledons</taxon>
        <taxon>Gunneridae</taxon>
        <taxon>Pentapetalae</taxon>
        <taxon>asterids</taxon>
        <taxon>lamiids</taxon>
        <taxon>Solanales</taxon>
        <taxon>Solanaceae</taxon>
        <taxon>Solanoideae</taxon>
        <taxon>Solaneae</taxon>
        <taxon>Solanum</taxon>
        <taxon>Solanum subgen. Lycopersicon</taxon>
    </lineage>
</organism>
<evidence type="ECO:0000313" key="1">
    <source>
        <dbReference type="EnsemblPlants" id="Solyc04g009750.2.1.1"/>
    </source>
</evidence>
<name>A0A3Q7FWT0_SOLLC</name>